<protein>
    <submittedName>
        <fullName evidence="3">Transmembrane protein</fullName>
    </submittedName>
</protein>
<keyword evidence="2" id="KW-1185">Reference proteome</keyword>
<proteinExistence type="predicted"/>
<reference evidence="3" key="1">
    <citation type="submission" date="2016-11" db="UniProtKB">
        <authorList>
            <consortium name="WormBaseParasite"/>
        </authorList>
    </citation>
    <scope>IDENTIFICATION</scope>
</reference>
<name>A0A1I8AIW8_9BILA</name>
<sequence length="256" mass="27619">MCYILVSASFSISSGPQGLVSGRSTIAVCLECVRLEGASAGGFFGIRCSCKGRGGLLFRHSPSTNPQNTCDGSIVIKILLPGMGSQYQPWYKRRSCPIFCAPCVPAYLGVRPAQRCVFMTGAVLFAVGVMILLGLLLTCVAVECINIAGALLPFAIILIIVGILLMHCGWAAHLLNDEGTLTSQTTTTHTQMHRDPAGPDHEEEEGFALCDAGYSEEGPNVRTGFWQFDEKTAWQTVANPYPIQSTLKPTLERLPY</sequence>
<dbReference type="WBParaSite" id="L893_g6211.t3">
    <property type="protein sequence ID" value="L893_g6211.t3"/>
    <property type="gene ID" value="L893_g6211"/>
</dbReference>
<evidence type="ECO:0000256" key="1">
    <source>
        <dbReference type="SAM" id="Phobius"/>
    </source>
</evidence>
<dbReference type="AlphaFoldDB" id="A0A1I8AIW8"/>
<keyword evidence="1" id="KW-0812">Transmembrane</keyword>
<dbReference type="Proteomes" id="UP000095287">
    <property type="component" value="Unplaced"/>
</dbReference>
<keyword evidence="1" id="KW-0472">Membrane</keyword>
<feature type="transmembrane region" description="Helical" evidence="1">
    <location>
        <begin position="117"/>
        <end position="142"/>
    </location>
</feature>
<feature type="transmembrane region" description="Helical" evidence="1">
    <location>
        <begin position="154"/>
        <end position="175"/>
    </location>
</feature>
<keyword evidence="1" id="KW-1133">Transmembrane helix</keyword>
<organism evidence="2 3">
    <name type="scientific">Steinernema glaseri</name>
    <dbReference type="NCBI Taxonomy" id="37863"/>
    <lineage>
        <taxon>Eukaryota</taxon>
        <taxon>Metazoa</taxon>
        <taxon>Ecdysozoa</taxon>
        <taxon>Nematoda</taxon>
        <taxon>Chromadorea</taxon>
        <taxon>Rhabditida</taxon>
        <taxon>Tylenchina</taxon>
        <taxon>Panagrolaimomorpha</taxon>
        <taxon>Strongyloidoidea</taxon>
        <taxon>Steinernematidae</taxon>
        <taxon>Steinernema</taxon>
    </lineage>
</organism>
<evidence type="ECO:0000313" key="2">
    <source>
        <dbReference type="Proteomes" id="UP000095287"/>
    </source>
</evidence>
<evidence type="ECO:0000313" key="3">
    <source>
        <dbReference type="WBParaSite" id="L893_g6211.t3"/>
    </source>
</evidence>
<accession>A0A1I8AIW8</accession>